<dbReference type="EMBL" id="CAQQ02117858">
    <property type="status" value="NOT_ANNOTATED_CDS"/>
    <property type="molecule type" value="Genomic_DNA"/>
</dbReference>
<dbReference type="PANTHER" id="PTHR43016">
    <property type="entry name" value="PRESEQUENCE PROTEASE"/>
    <property type="match status" value="1"/>
</dbReference>
<dbReference type="EnsemblMetazoa" id="MESCA007457-RA">
    <property type="protein sequence ID" value="MESCA007457-PA"/>
    <property type="gene ID" value="MESCA007457"/>
</dbReference>
<dbReference type="HOGENOM" id="CLU_1059944_0_0_1"/>
<name>T1GUN9_MEGSC</name>
<protein>
    <submittedName>
        <fullName evidence="1">Uncharacterized protein</fullName>
    </submittedName>
</protein>
<proteinExistence type="predicted"/>
<accession>T1GUN9</accession>
<sequence length="263" mass="30461">YDTLETFNSLIYFSFDTVPTNKLDKVLGKFQEILNKISKGEDPLDMVRIKSIIEKKFMTSLIEMENTAHETMAPHLVKDALFGRSEADLKNRVDFRKIFEHSSNLTKTDWIDILNKYFVNKKYQTGTGTDDKDESDRLINQKRNLGAKGLQEKAEILAKAIEQNDIPPPNSMLKEVQVPNIENMNYHSSKVYKSSVDNDIGNVFKFSEVPVYTEIYDLQTDFTYILKIEYGCNRLHRFLLSPRWFNSIFYRGAVISPCRVSQG</sequence>
<dbReference type="GO" id="GO:0046872">
    <property type="term" value="F:metal ion binding"/>
    <property type="evidence" value="ECO:0007669"/>
    <property type="project" value="InterPro"/>
</dbReference>
<organism evidence="1 2">
    <name type="scientific">Megaselia scalaris</name>
    <name type="common">Humpbacked fly</name>
    <name type="synonym">Phora scalaris</name>
    <dbReference type="NCBI Taxonomy" id="36166"/>
    <lineage>
        <taxon>Eukaryota</taxon>
        <taxon>Metazoa</taxon>
        <taxon>Ecdysozoa</taxon>
        <taxon>Arthropoda</taxon>
        <taxon>Hexapoda</taxon>
        <taxon>Insecta</taxon>
        <taxon>Pterygota</taxon>
        <taxon>Neoptera</taxon>
        <taxon>Endopterygota</taxon>
        <taxon>Diptera</taxon>
        <taxon>Brachycera</taxon>
        <taxon>Muscomorpha</taxon>
        <taxon>Platypezoidea</taxon>
        <taxon>Phoridae</taxon>
        <taxon>Megaseliini</taxon>
        <taxon>Megaselia</taxon>
    </lineage>
</organism>
<evidence type="ECO:0000313" key="2">
    <source>
        <dbReference type="Proteomes" id="UP000015102"/>
    </source>
</evidence>
<dbReference type="Proteomes" id="UP000015102">
    <property type="component" value="Unassembled WGS sequence"/>
</dbReference>
<reference evidence="2" key="1">
    <citation type="submission" date="2013-02" db="EMBL/GenBank/DDBJ databases">
        <authorList>
            <person name="Hughes D."/>
        </authorList>
    </citation>
    <scope>NUCLEOTIDE SEQUENCE</scope>
    <source>
        <strain>Durham</strain>
        <strain evidence="2">NC isolate 2 -- Noor lab</strain>
    </source>
</reference>
<dbReference type="PANTHER" id="PTHR43016:SF16">
    <property type="entry name" value="METALLOPROTEASE, PUTATIVE (AFU_ORTHOLOGUE AFUA_4G07610)-RELATED"/>
    <property type="match status" value="1"/>
</dbReference>
<reference evidence="1" key="2">
    <citation type="submission" date="2015-06" db="UniProtKB">
        <authorList>
            <consortium name="EnsemblMetazoa"/>
        </authorList>
    </citation>
    <scope>IDENTIFICATION</scope>
</reference>
<dbReference type="Gene3D" id="3.30.830.10">
    <property type="entry name" value="Metalloenzyme, LuxS/M16 peptidase-like"/>
    <property type="match status" value="1"/>
</dbReference>
<dbReference type="SUPFAM" id="SSF63411">
    <property type="entry name" value="LuxS/MPP-like metallohydrolase"/>
    <property type="match status" value="1"/>
</dbReference>
<dbReference type="InterPro" id="IPR011249">
    <property type="entry name" value="Metalloenz_LuxS/M16"/>
</dbReference>
<evidence type="ECO:0000313" key="1">
    <source>
        <dbReference type="EnsemblMetazoa" id="MESCA007457-PA"/>
    </source>
</evidence>
<dbReference type="STRING" id="36166.T1GUN9"/>
<dbReference type="AlphaFoldDB" id="T1GUN9"/>
<keyword evidence="2" id="KW-1185">Reference proteome</keyword>